<keyword evidence="3" id="KW-1185">Reference proteome</keyword>
<dbReference type="AlphaFoldDB" id="A0AAN5D298"/>
<proteinExistence type="predicted"/>
<dbReference type="CDD" id="cd18186">
    <property type="entry name" value="BTB_POZ_ZBTB_KLHL-like"/>
    <property type="match status" value="1"/>
</dbReference>
<dbReference type="EMBL" id="BTRK01000005">
    <property type="protein sequence ID" value="GMR54797.1"/>
    <property type="molecule type" value="Genomic_DNA"/>
</dbReference>
<dbReference type="InterPro" id="IPR000210">
    <property type="entry name" value="BTB/POZ_dom"/>
</dbReference>
<feature type="domain" description="BTB" evidence="1">
    <location>
        <begin position="1"/>
        <end position="52"/>
    </location>
</feature>
<dbReference type="PANTHER" id="PTHR22744">
    <property type="entry name" value="HELIX LOOP HELIX PROTEIN 21-RELATED"/>
    <property type="match status" value="1"/>
</dbReference>
<dbReference type="Gene3D" id="3.30.710.10">
    <property type="entry name" value="Potassium Channel Kv1.1, Chain A"/>
    <property type="match status" value="1"/>
</dbReference>
<dbReference type="PANTHER" id="PTHR22744:SF14">
    <property type="entry name" value="BTB DOMAIN-CONTAINING PROTEIN-RELATED"/>
    <property type="match status" value="1"/>
</dbReference>
<dbReference type="PROSITE" id="PS50097">
    <property type="entry name" value="BTB"/>
    <property type="match status" value="1"/>
</dbReference>
<protein>
    <recommendedName>
        <fullName evidence="1">BTB domain-containing protein</fullName>
    </recommendedName>
</protein>
<name>A0AAN5D298_9BILA</name>
<comment type="caution">
    <text evidence="2">The sequence shown here is derived from an EMBL/GenBank/DDBJ whole genome shotgun (WGS) entry which is preliminary data.</text>
</comment>
<gene>
    <name evidence="2" type="ORF">PMAYCL1PPCAC_24992</name>
</gene>
<organism evidence="2 3">
    <name type="scientific">Pristionchus mayeri</name>
    <dbReference type="NCBI Taxonomy" id="1317129"/>
    <lineage>
        <taxon>Eukaryota</taxon>
        <taxon>Metazoa</taxon>
        <taxon>Ecdysozoa</taxon>
        <taxon>Nematoda</taxon>
        <taxon>Chromadorea</taxon>
        <taxon>Rhabditida</taxon>
        <taxon>Rhabditina</taxon>
        <taxon>Diplogasteromorpha</taxon>
        <taxon>Diplogasteroidea</taxon>
        <taxon>Neodiplogasteridae</taxon>
        <taxon>Pristionchus</taxon>
    </lineage>
</organism>
<dbReference type="SUPFAM" id="SSF54695">
    <property type="entry name" value="POZ domain"/>
    <property type="match status" value="1"/>
</dbReference>
<dbReference type="Pfam" id="PF00651">
    <property type="entry name" value="BTB"/>
    <property type="match status" value="1"/>
</dbReference>
<dbReference type="SMART" id="SM00225">
    <property type="entry name" value="BTB"/>
    <property type="match status" value="1"/>
</dbReference>
<evidence type="ECO:0000259" key="1">
    <source>
        <dbReference type="PROSITE" id="PS50097"/>
    </source>
</evidence>
<dbReference type="InterPro" id="IPR011333">
    <property type="entry name" value="SKP1/BTB/POZ_sf"/>
</dbReference>
<accession>A0AAN5D298</accession>
<feature type="non-terminal residue" evidence="2">
    <location>
        <position position="1"/>
    </location>
</feature>
<dbReference type="Proteomes" id="UP001328107">
    <property type="component" value="Unassembled WGS sequence"/>
</dbReference>
<reference evidence="3" key="1">
    <citation type="submission" date="2022-10" db="EMBL/GenBank/DDBJ databases">
        <title>Genome assembly of Pristionchus species.</title>
        <authorList>
            <person name="Yoshida K."/>
            <person name="Sommer R.J."/>
        </authorList>
    </citation>
    <scope>NUCLEOTIDE SEQUENCE [LARGE SCALE GENOMIC DNA]</scope>
    <source>
        <strain evidence="3">RS5460</strain>
    </source>
</reference>
<evidence type="ECO:0000313" key="2">
    <source>
        <dbReference type="EMBL" id="GMR54797.1"/>
    </source>
</evidence>
<evidence type="ECO:0000313" key="3">
    <source>
        <dbReference type="Proteomes" id="UP001328107"/>
    </source>
</evidence>
<sequence length="147" mass="17165">QFLSEHSPVFDAMFFGDFAEKGKEELEIKDVVYEEFLDLLDLAYLRTMEITDHTVSNILKIADRFQIEGIVKQSEKHLIQSEGFNDVQKLLFADKYRLASLKDHCLMTAEYIARIKTFPEYDSLSDSMKAEISDRLVEISNRRVIFE</sequence>